<gene>
    <name evidence="2" type="ORF">GOP47_0012720</name>
</gene>
<organism evidence="2 3">
    <name type="scientific">Adiantum capillus-veneris</name>
    <name type="common">Maidenhair fern</name>
    <dbReference type="NCBI Taxonomy" id="13818"/>
    <lineage>
        <taxon>Eukaryota</taxon>
        <taxon>Viridiplantae</taxon>
        <taxon>Streptophyta</taxon>
        <taxon>Embryophyta</taxon>
        <taxon>Tracheophyta</taxon>
        <taxon>Polypodiopsida</taxon>
        <taxon>Polypodiidae</taxon>
        <taxon>Polypodiales</taxon>
        <taxon>Pteridineae</taxon>
        <taxon>Pteridaceae</taxon>
        <taxon>Vittarioideae</taxon>
        <taxon>Adiantum</taxon>
    </lineage>
</organism>
<proteinExistence type="predicted"/>
<feature type="region of interest" description="Disordered" evidence="1">
    <location>
        <begin position="36"/>
        <end position="111"/>
    </location>
</feature>
<dbReference type="EMBL" id="JABFUD020000012">
    <property type="protein sequence ID" value="KAI5072614.1"/>
    <property type="molecule type" value="Genomic_DNA"/>
</dbReference>
<evidence type="ECO:0000313" key="2">
    <source>
        <dbReference type="EMBL" id="KAI5072614.1"/>
    </source>
</evidence>
<keyword evidence="3" id="KW-1185">Reference proteome</keyword>
<feature type="compositionally biased region" description="Polar residues" evidence="1">
    <location>
        <begin position="55"/>
        <end position="74"/>
    </location>
</feature>
<protein>
    <submittedName>
        <fullName evidence="2">Uncharacterized protein</fullName>
    </submittedName>
</protein>
<dbReference type="OrthoDB" id="10499860at2759"/>
<dbReference type="Proteomes" id="UP000886520">
    <property type="component" value="Chromosome 12"/>
</dbReference>
<reference evidence="2" key="1">
    <citation type="submission" date="2021-01" db="EMBL/GenBank/DDBJ databases">
        <title>Adiantum capillus-veneris genome.</title>
        <authorList>
            <person name="Fang Y."/>
            <person name="Liao Q."/>
        </authorList>
    </citation>
    <scope>NUCLEOTIDE SEQUENCE</scope>
    <source>
        <strain evidence="2">H3</strain>
        <tissue evidence="2">Leaf</tissue>
    </source>
</reference>
<accession>A0A9D4URN0</accession>
<evidence type="ECO:0000256" key="1">
    <source>
        <dbReference type="SAM" id="MobiDB-lite"/>
    </source>
</evidence>
<comment type="caution">
    <text evidence="2">The sequence shown here is derived from an EMBL/GenBank/DDBJ whole genome shotgun (WGS) entry which is preliminary data.</text>
</comment>
<dbReference type="AlphaFoldDB" id="A0A9D4URN0"/>
<sequence length="111" mass="12371">MSPKERVLENKFSHNNLKIELYELMERCMGYDPVLDPPASILDSSNGIQTYGRRNPSSAPTENAANSPQPTSFTDAGEETSPIERKLTNSVVPKKARKRTHQLDVGLREAT</sequence>
<name>A0A9D4URN0_ADICA</name>
<evidence type="ECO:0000313" key="3">
    <source>
        <dbReference type="Proteomes" id="UP000886520"/>
    </source>
</evidence>